<evidence type="ECO:0000313" key="2">
    <source>
        <dbReference type="EMBL" id="KAH7141932.1"/>
    </source>
</evidence>
<organism evidence="2 3">
    <name type="scientific">Dactylonectria macrodidyma</name>
    <dbReference type="NCBI Taxonomy" id="307937"/>
    <lineage>
        <taxon>Eukaryota</taxon>
        <taxon>Fungi</taxon>
        <taxon>Dikarya</taxon>
        <taxon>Ascomycota</taxon>
        <taxon>Pezizomycotina</taxon>
        <taxon>Sordariomycetes</taxon>
        <taxon>Hypocreomycetidae</taxon>
        <taxon>Hypocreales</taxon>
        <taxon>Nectriaceae</taxon>
        <taxon>Dactylonectria</taxon>
    </lineage>
</organism>
<feature type="compositionally biased region" description="Basic and acidic residues" evidence="1">
    <location>
        <begin position="25"/>
        <end position="39"/>
    </location>
</feature>
<evidence type="ECO:0000256" key="1">
    <source>
        <dbReference type="SAM" id="MobiDB-lite"/>
    </source>
</evidence>
<proteinExistence type="predicted"/>
<gene>
    <name evidence="2" type="ORF">EDB81DRAFT_760779</name>
</gene>
<protein>
    <submittedName>
        <fullName evidence="2">Uncharacterized protein</fullName>
    </submittedName>
</protein>
<sequence length="392" mass="44276">MVCSLLRKRIANFVRDITGEQDKYESQLNEKEQQTENEKVLPSSWSSYVETDDNTSDHEAQLRQVSPNVDSPTEATASSNSQPKQLIEPTTRLSGSTQAFAPKRRRCEPCQQARASPAYCYFIAALMEPLYCAGCRSEKPAILFSYSSRRNESDESRLCIGHQGHCTVCPHVKFSLADIDDWKQMIAFKHEDIGVCCQVASCPCANATVRFHPRRRIVCWNWSAPLGAAATLSSKPWDRCLVKLDEMRQIHPALFCPHLQFTPNRFSNSDLLQHPKYAESQWFSCTKCQSEGECNVWSQGTKKINWSGSALVPDNSVATSWVSQLDPDSYGHFADQDTKHITWCDDLGCSTTYALFQSTALMELAMWPSWDPKWLTDGSGHGMQMLDQLAEF</sequence>
<keyword evidence="3" id="KW-1185">Reference proteome</keyword>
<name>A0A9P9ER37_9HYPO</name>
<comment type="caution">
    <text evidence="2">The sequence shown here is derived from an EMBL/GenBank/DDBJ whole genome shotgun (WGS) entry which is preliminary data.</text>
</comment>
<dbReference type="EMBL" id="JAGMUV010000010">
    <property type="protein sequence ID" value="KAH7141932.1"/>
    <property type="molecule type" value="Genomic_DNA"/>
</dbReference>
<reference evidence="2" key="1">
    <citation type="journal article" date="2021" name="Nat. Commun.">
        <title>Genetic determinants of endophytism in the Arabidopsis root mycobiome.</title>
        <authorList>
            <person name="Mesny F."/>
            <person name="Miyauchi S."/>
            <person name="Thiergart T."/>
            <person name="Pickel B."/>
            <person name="Atanasova L."/>
            <person name="Karlsson M."/>
            <person name="Huettel B."/>
            <person name="Barry K.W."/>
            <person name="Haridas S."/>
            <person name="Chen C."/>
            <person name="Bauer D."/>
            <person name="Andreopoulos W."/>
            <person name="Pangilinan J."/>
            <person name="LaButti K."/>
            <person name="Riley R."/>
            <person name="Lipzen A."/>
            <person name="Clum A."/>
            <person name="Drula E."/>
            <person name="Henrissat B."/>
            <person name="Kohler A."/>
            <person name="Grigoriev I.V."/>
            <person name="Martin F.M."/>
            <person name="Hacquard S."/>
        </authorList>
    </citation>
    <scope>NUCLEOTIDE SEQUENCE</scope>
    <source>
        <strain evidence="2">MPI-CAGE-AT-0147</strain>
    </source>
</reference>
<evidence type="ECO:0000313" key="3">
    <source>
        <dbReference type="Proteomes" id="UP000738349"/>
    </source>
</evidence>
<dbReference type="AlphaFoldDB" id="A0A9P9ER37"/>
<dbReference type="Proteomes" id="UP000738349">
    <property type="component" value="Unassembled WGS sequence"/>
</dbReference>
<dbReference type="OrthoDB" id="5098322at2759"/>
<accession>A0A9P9ER37</accession>
<feature type="region of interest" description="Disordered" evidence="1">
    <location>
        <begin position="25"/>
        <end position="98"/>
    </location>
</feature>
<feature type="compositionally biased region" description="Polar residues" evidence="1">
    <location>
        <begin position="63"/>
        <end position="84"/>
    </location>
</feature>